<dbReference type="PANTHER" id="PTHR43399">
    <property type="entry name" value="SUBTILISIN-RELATED"/>
    <property type="match status" value="1"/>
</dbReference>
<evidence type="ECO:0000256" key="9">
    <source>
        <dbReference type="SAM" id="SignalP"/>
    </source>
</evidence>
<protein>
    <recommendedName>
        <fullName evidence="6">subtilisin</fullName>
        <ecNumber evidence="6">3.4.21.62</ecNumber>
    </recommendedName>
</protein>
<dbReference type="PROSITE" id="PS51892">
    <property type="entry name" value="SUBTILASE"/>
    <property type="match status" value="1"/>
</dbReference>
<feature type="compositionally biased region" description="Polar residues" evidence="8">
    <location>
        <begin position="551"/>
        <end position="560"/>
    </location>
</feature>
<dbReference type="InterPro" id="IPR034058">
    <property type="entry name" value="TagA/B/C/D_pept_dom"/>
</dbReference>
<feature type="active site" description="Charge relay system" evidence="7">
    <location>
        <position position="609"/>
    </location>
</feature>
<feature type="active site" description="Charge relay system" evidence="7">
    <location>
        <position position="425"/>
    </location>
</feature>
<evidence type="ECO:0000256" key="2">
    <source>
        <dbReference type="ARBA" id="ARBA00022670"/>
    </source>
</evidence>
<feature type="domain" description="Peptidase S8/S53" evidence="10">
    <location>
        <begin position="370"/>
        <end position="673"/>
    </location>
</feature>
<evidence type="ECO:0000259" key="10">
    <source>
        <dbReference type="Pfam" id="PF00082"/>
    </source>
</evidence>
<evidence type="ECO:0000256" key="1">
    <source>
        <dbReference type="ARBA" id="ARBA00011073"/>
    </source>
</evidence>
<evidence type="ECO:0000256" key="3">
    <source>
        <dbReference type="ARBA" id="ARBA00022801"/>
    </source>
</evidence>
<dbReference type="SUPFAM" id="SSF52743">
    <property type="entry name" value="Subtilisin-like"/>
    <property type="match status" value="1"/>
</dbReference>
<dbReference type="InterPro" id="IPR051048">
    <property type="entry name" value="Peptidase_S8/S53_subtilisin"/>
</dbReference>
<comment type="catalytic activity">
    <reaction evidence="5">
        <text>Hydrolysis of proteins with broad specificity for peptide bonds, and a preference for a large uncharged residue in P1. Hydrolyzes peptide amides.</text>
        <dbReference type="EC" id="3.4.21.62"/>
    </reaction>
</comment>
<dbReference type="InterPro" id="IPR015500">
    <property type="entry name" value="Peptidase_S8_subtilisin-rel"/>
</dbReference>
<accession>A0A7S4MVU2</accession>
<dbReference type="PRINTS" id="PR00723">
    <property type="entry name" value="SUBTILISIN"/>
</dbReference>
<keyword evidence="4 7" id="KW-0720">Serine protease</keyword>
<evidence type="ECO:0000256" key="8">
    <source>
        <dbReference type="SAM" id="MobiDB-lite"/>
    </source>
</evidence>
<evidence type="ECO:0000256" key="6">
    <source>
        <dbReference type="ARBA" id="ARBA00023619"/>
    </source>
</evidence>
<dbReference type="GO" id="GO:0004252">
    <property type="term" value="F:serine-type endopeptidase activity"/>
    <property type="evidence" value="ECO:0007669"/>
    <property type="project" value="UniProtKB-UniRule"/>
</dbReference>
<name>A0A7S4MVU2_9STRA</name>
<reference evidence="11" key="1">
    <citation type="submission" date="2021-01" db="EMBL/GenBank/DDBJ databases">
        <authorList>
            <person name="Corre E."/>
            <person name="Pelletier E."/>
            <person name="Niang G."/>
            <person name="Scheremetjew M."/>
            <person name="Finn R."/>
            <person name="Kale V."/>
            <person name="Holt S."/>
            <person name="Cochrane G."/>
            <person name="Meng A."/>
            <person name="Brown T."/>
            <person name="Cohen L."/>
        </authorList>
    </citation>
    <scope>NUCLEOTIDE SEQUENCE</scope>
    <source>
        <strain evidence="11">Isolate 1302-5</strain>
    </source>
</reference>
<keyword evidence="2 7" id="KW-0645">Protease</keyword>
<feature type="chain" id="PRO_5031426533" description="subtilisin" evidence="9">
    <location>
        <begin position="17"/>
        <end position="1174"/>
    </location>
</feature>
<feature type="region of interest" description="Disordered" evidence="8">
    <location>
        <begin position="415"/>
        <end position="450"/>
    </location>
</feature>
<feature type="region of interest" description="Disordered" evidence="8">
    <location>
        <begin position="549"/>
        <end position="596"/>
    </location>
</feature>
<feature type="region of interest" description="Disordered" evidence="8">
    <location>
        <begin position="833"/>
        <end position="860"/>
    </location>
</feature>
<evidence type="ECO:0000256" key="7">
    <source>
        <dbReference type="PROSITE-ProRule" id="PRU01240"/>
    </source>
</evidence>
<dbReference type="EC" id="3.4.21.62" evidence="6"/>
<evidence type="ECO:0000256" key="4">
    <source>
        <dbReference type="ARBA" id="ARBA00022825"/>
    </source>
</evidence>
<dbReference type="PANTHER" id="PTHR43399:SF4">
    <property type="entry name" value="CELL WALL-ASSOCIATED PROTEASE"/>
    <property type="match status" value="1"/>
</dbReference>
<dbReference type="PROSITE" id="PS00138">
    <property type="entry name" value="SUBTILASE_SER"/>
    <property type="match status" value="1"/>
</dbReference>
<comment type="similarity">
    <text evidence="1 7">Belongs to the peptidase S8 family.</text>
</comment>
<keyword evidence="9" id="KW-0732">Signal</keyword>
<dbReference type="EMBL" id="HBKQ01028742">
    <property type="protein sequence ID" value="CAE2247425.1"/>
    <property type="molecule type" value="Transcribed_RNA"/>
</dbReference>
<feature type="signal peptide" evidence="9">
    <location>
        <begin position="1"/>
        <end position="16"/>
    </location>
</feature>
<dbReference type="InterPro" id="IPR008979">
    <property type="entry name" value="Galactose-bd-like_sf"/>
</dbReference>
<feature type="compositionally biased region" description="Acidic residues" evidence="8">
    <location>
        <begin position="839"/>
        <end position="850"/>
    </location>
</feature>
<dbReference type="Gene3D" id="2.60.120.380">
    <property type="match status" value="1"/>
</dbReference>
<dbReference type="Gene3D" id="3.40.50.200">
    <property type="entry name" value="Peptidase S8/S53 domain"/>
    <property type="match status" value="1"/>
</dbReference>
<feature type="region of interest" description="Disordered" evidence="8">
    <location>
        <begin position="756"/>
        <end position="781"/>
    </location>
</feature>
<dbReference type="CDD" id="cd04842">
    <property type="entry name" value="Peptidases_S8_Kp43_protease"/>
    <property type="match status" value="1"/>
</dbReference>
<dbReference type="Pfam" id="PF00082">
    <property type="entry name" value="Peptidase_S8"/>
    <property type="match status" value="1"/>
</dbReference>
<dbReference type="InterPro" id="IPR000209">
    <property type="entry name" value="Peptidase_S8/S53_dom"/>
</dbReference>
<evidence type="ECO:0000256" key="5">
    <source>
        <dbReference type="ARBA" id="ARBA00023529"/>
    </source>
</evidence>
<dbReference type="InterPro" id="IPR036852">
    <property type="entry name" value="Peptidase_S8/S53_dom_sf"/>
</dbReference>
<organism evidence="11">
    <name type="scientific">Odontella aurita</name>
    <dbReference type="NCBI Taxonomy" id="265563"/>
    <lineage>
        <taxon>Eukaryota</taxon>
        <taxon>Sar</taxon>
        <taxon>Stramenopiles</taxon>
        <taxon>Ochrophyta</taxon>
        <taxon>Bacillariophyta</taxon>
        <taxon>Mediophyceae</taxon>
        <taxon>Biddulphiophycidae</taxon>
        <taxon>Eupodiscales</taxon>
        <taxon>Odontellaceae</taxon>
        <taxon>Odontella</taxon>
    </lineage>
</organism>
<dbReference type="AlphaFoldDB" id="A0A7S4MVU2"/>
<gene>
    <name evidence="11" type="ORF">OAUR00152_LOCUS19524</name>
</gene>
<dbReference type="SUPFAM" id="SSF49785">
    <property type="entry name" value="Galactose-binding domain-like"/>
    <property type="match status" value="1"/>
</dbReference>
<dbReference type="InterPro" id="IPR023828">
    <property type="entry name" value="Peptidase_S8_Ser-AS"/>
</dbReference>
<proteinExistence type="inferred from homology"/>
<feature type="active site" description="Charge relay system" evidence="7">
    <location>
        <position position="379"/>
    </location>
</feature>
<sequence>MKINFHLALVTSLVVGVPSGRRAAEAIDDEGYNEHDSQTSFNASTLSSPKKQGLTIQDIGDILFSEVQIEYGSSDHTDAEVAILWEASSNHEWNRAKQVEEEESYKTNVFLNAQATNFPTPAIFPFIICDPEIEKSGYDARTLIASHFGEDLMAIYNSENMTCFVASALASTADDPPAPLIAHPFMPEAKLQEGIVEEITQPTNTSHRLYSVFCPSWTTSLEDAERIIPDIMSSIGEEKQSRFLRLDGDRMLDHDIEEILQRKNHRRSLWSSHDGAIDNSTCMHMFSKLVTTVDSEGDSFTIDLPTNDALTSPQNSTSCLLHLIDQLAARAEICSVGTIPEMETKNSNAQWIVQSGTTNYRPFFDMGITGKGEVIACSDTGLDMEHCYFRDASGNVRTDGSIDSSKRKVVQYVSHADSRDDNNGHGTHVVGSILGRRSDDGTSSGETNGLGDGIARDAKIAFFDIGYTNRPYLNVPQNAPNLLDPGRNAGAKIHSASWGSNDNGYGRDERGFDAYLRKNDDFLIIIAAGNSGSRGNTVGKPATCKNGISVGASQNGQSKDNIAGFSSRGPTKDGRRKPDIVAPGTSVQSAAAGKDQCGSSSLHYLSGTSMATPVVSGTAALVRQYFKDGFYPSGKRNNDDSMDPSGQLVKAVLLNGAQSLARLQPVDLNQGFGRVSLIDSLPLKDKNDIKAKVLDRKNIEARQKDTIVIDIDKTRGCTAEEISVTLCWADPAAFPGCKSCLLNNLDLLVTKKGDSRTFFPNGRSSRDDTNNAERVRVPASNGDQLTIHVEATNLQERSQNYALVVTGCIADNDADPGEPAPTPIPTEAPVAAPVAEPTAEPDDGSVDSDDAESKSIETTKAGGVKWDGNMFNVRAKQGKNVVISSMAFHTVLAEDTYVEVWTKPGTLLGSQDKEEEWRLIAYATVMGQGEGQFTEIPQEAFEGGGVAIREGETHAFYVTVDTFSIIMTQGTGFGRELVSNSDMIIEQGLANTYPFGRNIYYPYMWNGEMRYSQDQNSVETVFDADTSYYFYANYFDVDAAVSLSIYEFEIHTDFTGEMDVSVWTKQDTYVGFEDYPLPKQKRTLWTQVVSGTIKGRGRGFRTPIPSDLFNAEISVAAGSTQAFYVKIGEDALLYDIGEQNYANEDVMIKAGAAIGPGGTVYSPRIPHILVRYNK</sequence>
<feature type="compositionally biased region" description="Basic and acidic residues" evidence="8">
    <location>
        <begin position="570"/>
        <end position="579"/>
    </location>
</feature>
<feature type="compositionally biased region" description="Basic and acidic residues" evidence="8">
    <location>
        <begin position="764"/>
        <end position="776"/>
    </location>
</feature>
<evidence type="ECO:0000313" key="11">
    <source>
        <dbReference type="EMBL" id="CAE2247425.1"/>
    </source>
</evidence>
<keyword evidence="3 7" id="KW-0378">Hydrolase</keyword>
<dbReference type="GO" id="GO:0006508">
    <property type="term" value="P:proteolysis"/>
    <property type="evidence" value="ECO:0007669"/>
    <property type="project" value="UniProtKB-KW"/>
</dbReference>